<dbReference type="Proteomes" id="UP000492821">
    <property type="component" value="Unassembled WGS sequence"/>
</dbReference>
<reference evidence="1" key="1">
    <citation type="journal article" date="2013" name="Genetics">
        <title>The draft genome and transcriptome of Panagrellus redivivus are shaped by the harsh demands of a free-living lifestyle.</title>
        <authorList>
            <person name="Srinivasan J."/>
            <person name="Dillman A.R."/>
            <person name="Macchietto M.G."/>
            <person name="Heikkinen L."/>
            <person name="Lakso M."/>
            <person name="Fracchia K.M."/>
            <person name="Antoshechkin I."/>
            <person name="Mortazavi A."/>
            <person name="Wong G."/>
            <person name="Sternberg P.W."/>
        </authorList>
    </citation>
    <scope>NUCLEOTIDE SEQUENCE [LARGE SCALE GENOMIC DNA]</scope>
    <source>
        <strain evidence="1">MT8872</strain>
    </source>
</reference>
<proteinExistence type="predicted"/>
<name>A0A7E4UVV4_PANRE</name>
<protein>
    <submittedName>
        <fullName evidence="2">NAC domain-containing protein</fullName>
    </submittedName>
</protein>
<sequence length="131" mass="14322">MSDVETAFAHTSDLSYSDYSEPPSEADVSLADLIANEVSLSLTLETCNSSVSAYSMPPSETEVEMFHSVASRFGEETSTYQLLDSPTVSEYSLPPSETDVEFEEMLYPQAIIMPLNLPEREGVDTAYPGGF</sequence>
<dbReference type="WBParaSite" id="Pan_g13463.t1">
    <property type="protein sequence ID" value="Pan_g13463.t1"/>
    <property type="gene ID" value="Pan_g13463"/>
</dbReference>
<dbReference type="AlphaFoldDB" id="A0A7E4UVV4"/>
<organism evidence="1 2">
    <name type="scientific">Panagrellus redivivus</name>
    <name type="common">Microworm</name>
    <dbReference type="NCBI Taxonomy" id="6233"/>
    <lineage>
        <taxon>Eukaryota</taxon>
        <taxon>Metazoa</taxon>
        <taxon>Ecdysozoa</taxon>
        <taxon>Nematoda</taxon>
        <taxon>Chromadorea</taxon>
        <taxon>Rhabditida</taxon>
        <taxon>Tylenchina</taxon>
        <taxon>Panagrolaimomorpha</taxon>
        <taxon>Panagrolaimoidea</taxon>
        <taxon>Panagrolaimidae</taxon>
        <taxon>Panagrellus</taxon>
    </lineage>
</organism>
<reference evidence="2" key="2">
    <citation type="submission" date="2020-10" db="UniProtKB">
        <authorList>
            <consortium name="WormBaseParasite"/>
        </authorList>
    </citation>
    <scope>IDENTIFICATION</scope>
</reference>
<evidence type="ECO:0000313" key="1">
    <source>
        <dbReference type="Proteomes" id="UP000492821"/>
    </source>
</evidence>
<evidence type="ECO:0000313" key="2">
    <source>
        <dbReference type="WBParaSite" id="Pan_g13463.t1"/>
    </source>
</evidence>
<keyword evidence="1" id="KW-1185">Reference proteome</keyword>
<accession>A0A7E4UVV4</accession>